<sequence>NPQAPPGVRRVRIRVSRQKDVYNRCSIYIIQSAYALLLLFRRPSFIGPQKVTKVCRES</sequence>
<keyword evidence="1" id="KW-0472">Membrane</keyword>
<feature type="transmembrane region" description="Helical" evidence="1">
    <location>
        <begin position="21"/>
        <end position="40"/>
    </location>
</feature>
<evidence type="ECO:0000313" key="3">
    <source>
        <dbReference type="Proteomes" id="UP001152888"/>
    </source>
</evidence>
<comment type="caution">
    <text evidence="2">The sequence shown here is derived from an EMBL/GenBank/DDBJ whole genome shotgun (WGS) entry which is preliminary data.</text>
</comment>
<reference evidence="2" key="1">
    <citation type="submission" date="2022-03" db="EMBL/GenBank/DDBJ databases">
        <authorList>
            <person name="Sayadi A."/>
        </authorList>
    </citation>
    <scope>NUCLEOTIDE SEQUENCE</scope>
</reference>
<protein>
    <submittedName>
        <fullName evidence="2">Uncharacterized protein</fullName>
    </submittedName>
</protein>
<keyword evidence="3" id="KW-1185">Reference proteome</keyword>
<dbReference type="AlphaFoldDB" id="A0A9P0LFW9"/>
<evidence type="ECO:0000313" key="2">
    <source>
        <dbReference type="EMBL" id="CAH1993755.1"/>
    </source>
</evidence>
<proteinExistence type="predicted"/>
<keyword evidence="1" id="KW-0812">Transmembrane</keyword>
<accession>A0A9P0LFW9</accession>
<dbReference type="EMBL" id="CAKOFQ010007183">
    <property type="protein sequence ID" value="CAH1993755.1"/>
    <property type="molecule type" value="Genomic_DNA"/>
</dbReference>
<keyword evidence="1" id="KW-1133">Transmembrane helix</keyword>
<gene>
    <name evidence="2" type="ORF">ACAOBT_LOCUS21711</name>
</gene>
<name>A0A9P0LFW9_ACAOB</name>
<organism evidence="2 3">
    <name type="scientific">Acanthoscelides obtectus</name>
    <name type="common">Bean weevil</name>
    <name type="synonym">Bruchus obtectus</name>
    <dbReference type="NCBI Taxonomy" id="200917"/>
    <lineage>
        <taxon>Eukaryota</taxon>
        <taxon>Metazoa</taxon>
        <taxon>Ecdysozoa</taxon>
        <taxon>Arthropoda</taxon>
        <taxon>Hexapoda</taxon>
        <taxon>Insecta</taxon>
        <taxon>Pterygota</taxon>
        <taxon>Neoptera</taxon>
        <taxon>Endopterygota</taxon>
        <taxon>Coleoptera</taxon>
        <taxon>Polyphaga</taxon>
        <taxon>Cucujiformia</taxon>
        <taxon>Chrysomeloidea</taxon>
        <taxon>Chrysomelidae</taxon>
        <taxon>Bruchinae</taxon>
        <taxon>Bruchini</taxon>
        <taxon>Acanthoscelides</taxon>
    </lineage>
</organism>
<dbReference type="Proteomes" id="UP001152888">
    <property type="component" value="Unassembled WGS sequence"/>
</dbReference>
<evidence type="ECO:0000256" key="1">
    <source>
        <dbReference type="SAM" id="Phobius"/>
    </source>
</evidence>
<feature type="non-terminal residue" evidence="2">
    <location>
        <position position="58"/>
    </location>
</feature>